<dbReference type="STRING" id="1703770.AMJ39_05740"/>
<evidence type="ECO:0000313" key="2">
    <source>
        <dbReference type="EMBL" id="KPJ53141.1"/>
    </source>
</evidence>
<reference evidence="2 3" key="1">
    <citation type="journal article" date="2015" name="Microbiome">
        <title>Genomic resolution of linkages in carbon, nitrogen, and sulfur cycling among widespread estuary sediment bacteria.</title>
        <authorList>
            <person name="Baker B.J."/>
            <person name="Lazar C.S."/>
            <person name="Teske A.P."/>
            <person name="Dick G.J."/>
        </authorList>
    </citation>
    <scope>NUCLEOTIDE SEQUENCE [LARGE SCALE GENOMIC DNA]</scope>
    <source>
        <strain evidence="2">DG_24</strain>
    </source>
</reference>
<proteinExistence type="predicted"/>
<dbReference type="AlphaFoldDB" id="A0A0S7WSE1"/>
<dbReference type="EMBL" id="LIZS01000029">
    <property type="protein sequence ID" value="KPJ53141.1"/>
    <property type="molecule type" value="Genomic_DNA"/>
</dbReference>
<sequence length="80" mass="9601">MRCEELRILISDYLDGELDVEVCAEFERHVAHCDRCQIVIRTTRRTISIYRQRPLQPVPDETARRLREALRALWEKSLDF</sequence>
<dbReference type="Gene3D" id="1.10.10.1320">
    <property type="entry name" value="Anti-sigma factor, zinc-finger domain"/>
    <property type="match status" value="1"/>
</dbReference>
<feature type="domain" description="Putative zinc-finger" evidence="1">
    <location>
        <begin position="3"/>
        <end position="37"/>
    </location>
</feature>
<evidence type="ECO:0000259" key="1">
    <source>
        <dbReference type="Pfam" id="PF13490"/>
    </source>
</evidence>
<comment type="caution">
    <text evidence="2">The sequence shown here is derived from an EMBL/GenBank/DDBJ whole genome shotgun (WGS) entry which is preliminary data.</text>
</comment>
<dbReference type="Proteomes" id="UP000052008">
    <property type="component" value="Unassembled WGS sequence"/>
</dbReference>
<dbReference type="InterPro" id="IPR027383">
    <property type="entry name" value="Znf_put"/>
</dbReference>
<dbReference type="InterPro" id="IPR041916">
    <property type="entry name" value="Anti_sigma_zinc_sf"/>
</dbReference>
<protein>
    <recommendedName>
        <fullName evidence="1">Putative zinc-finger domain-containing protein</fullName>
    </recommendedName>
</protein>
<name>A0A0S7WSE1_UNCT6</name>
<evidence type="ECO:0000313" key="3">
    <source>
        <dbReference type="Proteomes" id="UP000052008"/>
    </source>
</evidence>
<gene>
    <name evidence="2" type="ORF">AMJ39_05740</name>
</gene>
<dbReference type="Pfam" id="PF13490">
    <property type="entry name" value="zf-HC2"/>
    <property type="match status" value="1"/>
</dbReference>
<organism evidence="2 3">
    <name type="scientific">candidate division TA06 bacterium DG_24</name>
    <dbReference type="NCBI Taxonomy" id="1703770"/>
    <lineage>
        <taxon>Bacteria</taxon>
        <taxon>Bacteria division TA06</taxon>
    </lineage>
</organism>
<accession>A0A0S7WSE1</accession>